<name>A0ABR9EHP3_9GAMM</name>
<dbReference type="Pfam" id="PF18047">
    <property type="entry name" value="PatG_D"/>
    <property type="match status" value="1"/>
</dbReference>
<proteinExistence type="predicted"/>
<dbReference type="InterPro" id="IPR040483">
    <property type="entry name" value="PatG_dom"/>
</dbReference>
<evidence type="ECO:0000313" key="4">
    <source>
        <dbReference type="Proteomes" id="UP000615755"/>
    </source>
</evidence>
<feature type="domain" description="PatG" evidence="1">
    <location>
        <begin position="71"/>
        <end position="173"/>
    </location>
</feature>
<dbReference type="InterPro" id="IPR040636">
    <property type="entry name" value="PatG_C"/>
</dbReference>
<comment type="caution">
    <text evidence="3">The sequence shown here is derived from an EMBL/GenBank/DDBJ whole genome shotgun (WGS) entry which is preliminary data.</text>
</comment>
<reference evidence="3 4" key="1">
    <citation type="submission" date="2015-03" db="EMBL/GenBank/DDBJ databases">
        <title>Genome sequence of Pseudoalteromonas aurantia.</title>
        <authorList>
            <person name="Xie B.-B."/>
            <person name="Rong J.-C."/>
            <person name="Qin Q.-L."/>
            <person name="Zhang Y.-Z."/>
        </authorList>
    </citation>
    <scope>NUCLEOTIDE SEQUENCE [LARGE SCALE GENOMIC DNA]</scope>
    <source>
        <strain evidence="3 4">208</strain>
    </source>
</reference>
<gene>
    <name evidence="3" type="ORF">PAUR_b0565</name>
</gene>
<organism evidence="3 4">
    <name type="scientific">Pseudoalteromonas aurantia 208</name>
    <dbReference type="NCBI Taxonomy" id="1314867"/>
    <lineage>
        <taxon>Bacteria</taxon>
        <taxon>Pseudomonadati</taxon>
        <taxon>Pseudomonadota</taxon>
        <taxon>Gammaproteobacteria</taxon>
        <taxon>Alteromonadales</taxon>
        <taxon>Pseudoalteromonadaceae</taxon>
        <taxon>Pseudoalteromonas</taxon>
    </lineage>
</organism>
<protein>
    <recommendedName>
        <fullName evidence="5">PatG domain-containing protein</fullName>
    </recommendedName>
</protein>
<evidence type="ECO:0000259" key="2">
    <source>
        <dbReference type="Pfam" id="PF18065"/>
    </source>
</evidence>
<evidence type="ECO:0008006" key="5">
    <source>
        <dbReference type="Google" id="ProtNLM"/>
    </source>
</evidence>
<dbReference type="RefSeq" id="WP_192509613.1">
    <property type="nucleotide sequence ID" value="NZ_AQGV01000015.1"/>
</dbReference>
<evidence type="ECO:0000259" key="1">
    <source>
        <dbReference type="Pfam" id="PF18047"/>
    </source>
</evidence>
<evidence type="ECO:0000313" key="3">
    <source>
        <dbReference type="EMBL" id="MBE0370510.1"/>
    </source>
</evidence>
<accession>A0ABR9EHP3</accession>
<keyword evidence="4" id="KW-1185">Reference proteome</keyword>
<dbReference type="Pfam" id="PF18065">
    <property type="entry name" value="PatG_C"/>
    <property type="match status" value="1"/>
</dbReference>
<sequence length="326" mass="36738">MSDKDADEATESHIEQNDTTLDLNTDKINAKTNDAMAITAQATPIVETPETDNKLLESLDPIIQRQHSDLIYALGVIKVRFPNKGIKKQFLSAARTLGVNEQDYYGVFTNNNANTDRDKYLYLAEQVQWVLSIKAHYQYLLVPATQQVLASFIASLKAPSDTLETVYSSVIGTSYISDNSLNLPEVVCEQIYSQTLDELHRTIKEVSSAQTIAIQGVIKELEVTPNMGVTPFDRARNFVAFRYPDMYEHTHKMQTGSNTTQSASLLRIDMTMFDSVSSHSIVDMTFVYQENSSDKQHYYYCRIDVTGLYPFINTAIQAFTPVQPLI</sequence>
<dbReference type="Proteomes" id="UP000615755">
    <property type="component" value="Unassembled WGS sequence"/>
</dbReference>
<feature type="domain" description="PatG C-terminal" evidence="2">
    <location>
        <begin position="213"/>
        <end position="319"/>
    </location>
</feature>
<dbReference type="EMBL" id="AQGV01000015">
    <property type="protein sequence ID" value="MBE0370510.1"/>
    <property type="molecule type" value="Genomic_DNA"/>
</dbReference>